<dbReference type="Proteomes" id="UP000501387">
    <property type="component" value="Chromosome"/>
</dbReference>
<dbReference type="EMBL" id="CP049934">
    <property type="protein sequence ID" value="QIM16783.1"/>
    <property type="molecule type" value="Genomic_DNA"/>
</dbReference>
<dbReference type="AlphaFoldDB" id="A0A6G8FKG8"/>
<name>A0A6G8FKG8_9MICO</name>
<dbReference type="RefSeq" id="WP_166324177.1">
    <property type="nucleotide sequence ID" value="NZ_CP049934.1"/>
</dbReference>
<reference evidence="2 3" key="1">
    <citation type="submission" date="2020-03" db="EMBL/GenBank/DDBJ databases">
        <title>Leucobacter sp. nov., isolated from beetles.</title>
        <authorList>
            <person name="Hyun D.-W."/>
            <person name="Bae J.-W."/>
        </authorList>
    </citation>
    <scope>NUCLEOTIDE SEQUENCE [LARGE SCALE GENOMIC DNA]</scope>
    <source>
        <strain evidence="2 3">HDW9B</strain>
    </source>
</reference>
<sequence length="221" mass="23503">MASVATVHTLQQRITEMQPLRLDDRALPTHPGLRQLFPGGALKKGASYAVQGSQQLALSMLSAASASGEWCGVIGCPTFSAEAATSLGIALERLILIPAPGADALALSGTLSEILTVVLLMLPTRPSHRDVERISARLREHGTALIVAGDWPHPESSLRVTASRWRGLGTGYGLLEEREISVRTQDRRGISEHTVRFTGGRIQGPAGATAAQPRLPRAVPQ</sequence>
<gene>
    <name evidence="2" type="ORF">G7067_10800</name>
</gene>
<proteinExistence type="predicted"/>
<evidence type="ECO:0008006" key="4">
    <source>
        <dbReference type="Google" id="ProtNLM"/>
    </source>
</evidence>
<evidence type="ECO:0000256" key="1">
    <source>
        <dbReference type="SAM" id="MobiDB-lite"/>
    </source>
</evidence>
<keyword evidence="3" id="KW-1185">Reference proteome</keyword>
<evidence type="ECO:0000313" key="3">
    <source>
        <dbReference type="Proteomes" id="UP000501387"/>
    </source>
</evidence>
<accession>A0A6G8FKG8</accession>
<organism evidence="2 3">
    <name type="scientific">Leucobacter insecticola</name>
    <dbReference type="NCBI Taxonomy" id="2714934"/>
    <lineage>
        <taxon>Bacteria</taxon>
        <taxon>Bacillati</taxon>
        <taxon>Actinomycetota</taxon>
        <taxon>Actinomycetes</taxon>
        <taxon>Micrococcales</taxon>
        <taxon>Microbacteriaceae</taxon>
        <taxon>Leucobacter</taxon>
    </lineage>
</organism>
<evidence type="ECO:0000313" key="2">
    <source>
        <dbReference type="EMBL" id="QIM16783.1"/>
    </source>
</evidence>
<protein>
    <recommendedName>
        <fullName evidence="4">Recombinase A</fullName>
    </recommendedName>
</protein>
<feature type="region of interest" description="Disordered" evidence="1">
    <location>
        <begin position="199"/>
        <end position="221"/>
    </location>
</feature>
<dbReference type="KEGG" id="lins:G7067_10800"/>